<dbReference type="RefSeq" id="WP_066698680.1">
    <property type="nucleotide sequence ID" value="NZ_AP018664.1"/>
</dbReference>
<evidence type="ECO:0000256" key="10">
    <source>
        <dbReference type="ARBA" id="ARBA00023277"/>
    </source>
</evidence>
<dbReference type="InterPro" id="IPR051804">
    <property type="entry name" value="Carb_Metab_Reg_Kinase/Isom"/>
</dbReference>
<gene>
    <name evidence="13" type="ORF">SAMIE_1007080</name>
</gene>
<keyword evidence="3" id="KW-0808">Transferase</keyword>
<keyword evidence="10" id="KW-0119">Carbohydrate metabolism</keyword>
<evidence type="ECO:0000256" key="3">
    <source>
        <dbReference type="ARBA" id="ARBA00022679"/>
    </source>
</evidence>
<name>A0A494W3N5_9SPHN</name>
<evidence type="ECO:0000256" key="11">
    <source>
        <dbReference type="ARBA" id="ARBA00038887"/>
    </source>
</evidence>
<evidence type="ECO:0000256" key="6">
    <source>
        <dbReference type="ARBA" id="ARBA00022777"/>
    </source>
</evidence>
<dbReference type="SUPFAM" id="SSF53067">
    <property type="entry name" value="Actin-like ATPase domain"/>
    <property type="match status" value="1"/>
</dbReference>
<evidence type="ECO:0000256" key="2">
    <source>
        <dbReference type="ARBA" id="ARBA00006479"/>
    </source>
</evidence>
<keyword evidence="5" id="KW-0547">Nucleotide-binding</keyword>
<proteinExistence type="inferred from homology"/>
<dbReference type="Proteomes" id="UP000279959">
    <property type="component" value="Chromosome"/>
</dbReference>
<dbReference type="GO" id="GO:0008865">
    <property type="term" value="F:fructokinase activity"/>
    <property type="evidence" value="ECO:0007669"/>
    <property type="project" value="UniProtKB-EC"/>
</dbReference>
<evidence type="ECO:0000313" key="13">
    <source>
        <dbReference type="EMBL" id="BBD97207.1"/>
    </source>
</evidence>
<comment type="similarity">
    <text evidence="2">Belongs to the ROK (NagC/XylR) family.</text>
</comment>
<dbReference type="InterPro" id="IPR049874">
    <property type="entry name" value="ROK_cs"/>
</dbReference>
<keyword evidence="6" id="KW-0418">Kinase</keyword>
<dbReference type="EMBL" id="AP018664">
    <property type="protein sequence ID" value="BBD97207.1"/>
    <property type="molecule type" value="Genomic_DNA"/>
</dbReference>
<dbReference type="FunFam" id="3.30.420.40:FF:000153">
    <property type="entry name" value="Putative fructokinase"/>
    <property type="match status" value="1"/>
</dbReference>
<dbReference type="PANTHER" id="PTHR42742">
    <property type="entry name" value="TRANSCRIPTIONAL REPRESSOR MPRA"/>
    <property type="match status" value="1"/>
</dbReference>
<keyword evidence="8" id="KW-0067">ATP-binding</keyword>
<protein>
    <recommendedName>
        <fullName evidence="11">fructokinase</fullName>
        <ecNumber evidence="11">2.7.1.4</ecNumber>
    </recommendedName>
</protein>
<dbReference type="GO" id="GO:0005524">
    <property type="term" value="F:ATP binding"/>
    <property type="evidence" value="ECO:0007669"/>
    <property type="project" value="UniProtKB-KW"/>
</dbReference>
<keyword evidence="7" id="KW-0862">Zinc</keyword>
<comment type="cofactor">
    <cofactor evidence="1">
        <name>Mg(2+)</name>
        <dbReference type="ChEBI" id="CHEBI:18420"/>
    </cofactor>
</comment>
<evidence type="ECO:0000256" key="7">
    <source>
        <dbReference type="ARBA" id="ARBA00022833"/>
    </source>
</evidence>
<dbReference type="CDD" id="cd24067">
    <property type="entry name" value="ASKHA_NBD_ROK_BsFRK-like"/>
    <property type="match status" value="1"/>
</dbReference>
<dbReference type="EC" id="2.7.1.4" evidence="11"/>
<keyword evidence="4" id="KW-0479">Metal-binding</keyword>
<reference evidence="13 14" key="1">
    <citation type="submission" date="2018-05" db="EMBL/GenBank/DDBJ databases">
        <title>Complete Genome Sequence of the Nonylphenol-Degrading Bacterium Sphingobium amiense DSM 16289T.</title>
        <authorList>
            <person name="Ootsuka M."/>
            <person name="Nishizawa T."/>
            <person name="Ohta H."/>
        </authorList>
    </citation>
    <scope>NUCLEOTIDE SEQUENCE [LARGE SCALE GENOMIC DNA]</scope>
    <source>
        <strain evidence="13 14">DSM 16289</strain>
    </source>
</reference>
<evidence type="ECO:0000256" key="4">
    <source>
        <dbReference type="ARBA" id="ARBA00022723"/>
    </source>
</evidence>
<evidence type="ECO:0000256" key="1">
    <source>
        <dbReference type="ARBA" id="ARBA00001946"/>
    </source>
</evidence>
<accession>A0A494W3N5</accession>
<keyword evidence="9" id="KW-0460">Magnesium</keyword>
<dbReference type="Pfam" id="PF00480">
    <property type="entry name" value="ROK"/>
    <property type="match status" value="1"/>
</dbReference>
<dbReference type="Gene3D" id="3.30.420.40">
    <property type="match status" value="2"/>
</dbReference>
<dbReference type="PROSITE" id="PS01125">
    <property type="entry name" value="ROK"/>
    <property type="match status" value="1"/>
</dbReference>
<dbReference type="GO" id="GO:0046872">
    <property type="term" value="F:metal ion binding"/>
    <property type="evidence" value="ECO:0007669"/>
    <property type="project" value="UniProtKB-KW"/>
</dbReference>
<evidence type="ECO:0000256" key="8">
    <source>
        <dbReference type="ARBA" id="ARBA00022840"/>
    </source>
</evidence>
<dbReference type="KEGG" id="sami:SAMIE_1007080"/>
<dbReference type="PANTHER" id="PTHR42742:SF3">
    <property type="entry name" value="FRUCTOKINASE"/>
    <property type="match status" value="1"/>
</dbReference>
<evidence type="ECO:0000313" key="14">
    <source>
        <dbReference type="Proteomes" id="UP000279959"/>
    </source>
</evidence>
<sequence>MESGTELFGGIEAGGTKFVCGVADADGTMLQQVRIPTTSPEETLQAAADFFTDATRDRPLAALSIGSFGPLSLKREASDFGHITNTPKPGWSDVDLVGYFRRFGVPIAIDTDVNAAAVGERLFGNGRGLDTFCYVTIGTGVGVGMIVGGSPHGGANHPEAGHILVPGAPGDDDFRGICPFHGNCLEGVASGPAIRARWGVDGAELPDAHQAWTVEADYIASLCVNLTYIMRPDRIILGGGVMQRPHLYDLVREALAQKLAGYDASVQRLDFETYIAPPGAGPSAGLWGATATSYRLITGEWPSGWSANDTDAGNPRRTAL</sequence>
<evidence type="ECO:0000256" key="12">
    <source>
        <dbReference type="ARBA" id="ARBA00048451"/>
    </source>
</evidence>
<dbReference type="InterPro" id="IPR000600">
    <property type="entry name" value="ROK"/>
</dbReference>
<dbReference type="AlphaFoldDB" id="A0A494W3N5"/>
<evidence type="ECO:0000256" key="5">
    <source>
        <dbReference type="ARBA" id="ARBA00022741"/>
    </source>
</evidence>
<comment type="catalytic activity">
    <reaction evidence="12">
        <text>D-fructose + ATP = D-fructose 6-phosphate + ADP + H(+)</text>
        <dbReference type="Rhea" id="RHEA:16125"/>
        <dbReference type="ChEBI" id="CHEBI:15378"/>
        <dbReference type="ChEBI" id="CHEBI:30616"/>
        <dbReference type="ChEBI" id="CHEBI:37721"/>
        <dbReference type="ChEBI" id="CHEBI:61527"/>
        <dbReference type="ChEBI" id="CHEBI:456216"/>
        <dbReference type="EC" id="2.7.1.4"/>
    </reaction>
</comment>
<keyword evidence="14" id="KW-1185">Reference proteome</keyword>
<dbReference type="InterPro" id="IPR043129">
    <property type="entry name" value="ATPase_NBD"/>
</dbReference>
<organism evidence="13 14">
    <name type="scientific">Sphingobium amiense</name>
    <dbReference type="NCBI Taxonomy" id="135719"/>
    <lineage>
        <taxon>Bacteria</taxon>
        <taxon>Pseudomonadati</taxon>
        <taxon>Pseudomonadota</taxon>
        <taxon>Alphaproteobacteria</taxon>
        <taxon>Sphingomonadales</taxon>
        <taxon>Sphingomonadaceae</taxon>
        <taxon>Sphingobium</taxon>
    </lineage>
</organism>
<evidence type="ECO:0000256" key="9">
    <source>
        <dbReference type="ARBA" id="ARBA00022842"/>
    </source>
</evidence>